<gene>
    <name evidence="11" type="ORF">Fot_22934</name>
</gene>
<dbReference type="PANTHER" id="PTHR45801:SF111">
    <property type="entry name" value="C2H2 AND C2HC ZINC FINGERS SUPERFAMILY PROTEIN"/>
    <property type="match status" value="1"/>
</dbReference>
<dbReference type="PANTHER" id="PTHR45801">
    <property type="entry name" value="OS07G0101800 PROTEIN"/>
    <property type="match status" value="1"/>
</dbReference>
<keyword evidence="3 8" id="KW-0863">Zinc-finger</keyword>
<reference evidence="12" key="1">
    <citation type="submission" date="2024-07" db="EMBL/GenBank/DDBJ databases">
        <title>Two chromosome-level genome assemblies of Korean endemic species Abeliophyllum distichum and Forsythia ovata (Oleaceae).</title>
        <authorList>
            <person name="Jang H."/>
        </authorList>
    </citation>
    <scope>NUCLEOTIDE SEQUENCE [LARGE SCALE GENOMIC DNA]</scope>
</reference>
<keyword evidence="5" id="KW-0805">Transcription regulation</keyword>
<feature type="region of interest" description="Disordered" evidence="9">
    <location>
        <begin position="218"/>
        <end position="247"/>
    </location>
</feature>
<keyword evidence="4" id="KW-0862">Zinc</keyword>
<comment type="caution">
    <text evidence="11">The sequence shown here is derived from an EMBL/GenBank/DDBJ whole genome shotgun (WGS) entry which is preliminary data.</text>
</comment>
<organism evidence="11 12">
    <name type="scientific">Forsythia ovata</name>
    <dbReference type="NCBI Taxonomy" id="205694"/>
    <lineage>
        <taxon>Eukaryota</taxon>
        <taxon>Viridiplantae</taxon>
        <taxon>Streptophyta</taxon>
        <taxon>Embryophyta</taxon>
        <taxon>Tracheophyta</taxon>
        <taxon>Spermatophyta</taxon>
        <taxon>Magnoliopsida</taxon>
        <taxon>eudicotyledons</taxon>
        <taxon>Gunneridae</taxon>
        <taxon>Pentapetalae</taxon>
        <taxon>asterids</taxon>
        <taxon>lamiids</taxon>
        <taxon>Lamiales</taxon>
        <taxon>Oleaceae</taxon>
        <taxon>Forsythieae</taxon>
        <taxon>Forsythia</taxon>
    </lineage>
</organism>
<dbReference type="PROSITE" id="PS00028">
    <property type="entry name" value="ZINC_FINGER_C2H2_1"/>
    <property type="match status" value="1"/>
</dbReference>
<name>A0ABD1V043_9LAMI</name>
<evidence type="ECO:0000256" key="3">
    <source>
        <dbReference type="ARBA" id="ARBA00022771"/>
    </source>
</evidence>
<feature type="compositionally biased region" description="Basic and acidic residues" evidence="9">
    <location>
        <begin position="76"/>
        <end position="87"/>
    </location>
</feature>
<keyword evidence="2" id="KW-0479">Metal-binding</keyword>
<evidence type="ECO:0000256" key="2">
    <source>
        <dbReference type="ARBA" id="ARBA00022723"/>
    </source>
</evidence>
<feature type="region of interest" description="Disordered" evidence="9">
    <location>
        <begin position="63"/>
        <end position="91"/>
    </location>
</feature>
<evidence type="ECO:0000256" key="6">
    <source>
        <dbReference type="ARBA" id="ARBA00023163"/>
    </source>
</evidence>
<dbReference type="InterPro" id="IPR052426">
    <property type="entry name" value="Plant_dev_regulator"/>
</dbReference>
<evidence type="ECO:0000256" key="4">
    <source>
        <dbReference type="ARBA" id="ARBA00022833"/>
    </source>
</evidence>
<evidence type="ECO:0000259" key="10">
    <source>
        <dbReference type="PROSITE" id="PS50157"/>
    </source>
</evidence>
<evidence type="ECO:0000313" key="11">
    <source>
        <dbReference type="EMBL" id="KAL2530333.1"/>
    </source>
</evidence>
<keyword evidence="7" id="KW-0539">Nucleus</keyword>
<dbReference type="GO" id="GO:0005634">
    <property type="term" value="C:nucleus"/>
    <property type="evidence" value="ECO:0007669"/>
    <property type="project" value="UniProtKB-SubCell"/>
</dbReference>
<proteinExistence type="predicted"/>
<protein>
    <submittedName>
        <fullName evidence="11">Transcriptional regulator SUPERMAN-like</fullName>
    </submittedName>
</protein>
<evidence type="ECO:0000256" key="1">
    <source>
        <dbReference type="ARBA" id="ARBA00004123"/>
    </source>
</evidence>
<accession>A0ABD1V043</accession>
<dbReference type="Proteomes" id="UP001604277">
    <property type="component" value="Unassembled WGS sequence"/>
</dbReference>
<feature type="domain" description="C2H2-type" evidence="10">
    <location>
        <begin position="97"/>
        <end position="124"/>
    </location>
</feature>
<dbReference type="InterPro" id="IPR013087">
    <property type="entry name" value="Znf_C2H2_type"/>
</dbReference>
<keyword evidence="6" id="KW-0804">Transcription</keyword>
<comment type="subcellular location">
    <subcellularLocation>
        <location evidence="1">Nucleus</location>
    </subcellularLocation>
</comment>
<sequence>MGLNNLLQSLESKKLYSLNLAEVKKTEICQLNRNPPVNWNQCNWKQSNHGRLSGSKNLFEMEPEKHTNSDTNSSQESDHQKDQKINDDDNTGVGRSYECNFCKRGFTNAQALGGHMNIHRKDKAKAKQKTQEGSSIKIKYSNEDYLDSRFFPTVPSSDHHHQTNNYLVPVPQVNYQVYLPSANPNLANDLHQNNMAAIWRQQRFNLLEDNKDANLSLRIGPPPSINQKGDGGNENEVDLELRLGHDP</sequence>
<evidence type="ECO:0000313" key="12">
    <source>
        <dbReference type="Proteomes" id="UP001604277"/>
    </source>
</evidence>
<evidence type="ECO:0000256" key="5">
    <source>
        <dbReference type="ARBA" id="ARBA00023015"/>
    </source>
</evidence>
<dbReference type="SUPFAM" id="SSF57667">
    <property type="entry name" value="beta-beta-alpha zinc fingers"/>
    <property type="match status" value="1"/>
</dbReference>
<evidence type="ECO:0000256" key="8">
    <source>
        <dbReference type="PROSITE-ProRule" id="PRU00042"/>
    </source>
</evidence>
<dbReference type="Gene3D" id="3.30.160.60">
    <property type="entry name" value="Classic Zinc Finger"/>
    <property type="match status" value="1"/>
</dbReference>
<dbReference type="AlphaFoldDB" id="A0ABD1V043"/>
<evidence type="ECO:0000256" key="9">
    <source>
        <dbReference type="SAM" id="MobiDB-lite"/>
    </source>
</evidence>
<evidence type="ECO:0000256" key="7">
    <source>
        <dbReference type="ARBA" id="ARBA00023242"/>
    </source>
</evidence>
<dbReference type="PROSITE" id="PS50157">
    <property type="entry name" value="ZINC_FINGER_C2H2_2"/>
    <property type="match status" value="1"/>
</dbReference>
<keyword evidence="12" id="KW-1185">Reference proteome</keyword>
<dbReference type="GO" id="GO:0008270">
    <property type="term" value="F:zinc ion binding"/>
    <property type="evidence" value="ECO:0007669"/>
    <property type="project" value="UniProtKB-KW"/>
</dbReference>
<dbReference type="EMBL" id="JBFOLJ010000006">
    <property type="protein sequence ID" value="KAL2530333.1"/>
    <property type="molecule type" value="Genomic_DNA"/>
</dbReference>
<dbReference type="InterPro" id="IPR036236">
    <property type="entry name" value="Znf_C2H2_sf"/>
</dbReference>